<organism evidence="1 2">
    <name type="scientific">Neisseria shayeganii 871</name>
    <dbReference type="NCBI Taxonomy" id="1032488"/>
    <lineage>
        <taxon>Bacteria</taxon>
        <taxon>Pseudomonadati</taxon>
        <taxon>Pseudomonadota</taxon>
        <taxon>Betaproteobacteria</taxon>
        <taxon>Neisseriales</taxon>
        <taxon>Neisseriaceae</taxon>
        <taxon>Neisseria</taxon>
    </lineage>
</organism>
<dbReference type="Proteomes" id="UP000003019">
    <property type="component" value="Unassembled WGS sequence"/>
</dbReference>
<sequence>MTHLYSRSCRPAAPNCVFKALFSFGIRKKRFHDIVLRAFSGKKIYAGNIDQNVIFS</sequence>
<reference evidence="1 2" key="1">
    <citation type="submission" date="2011-05" db="EMBL/GenBank/DDBJ databases">
        <authorList>
            <person name="Muzny D."/>
            <person name="Qin X."/>
            <person name="Deng J."/>
            <person name="Jiang H."/>
            <person name="Liu Y."/>
            <person name="Qu J."/>
            <person name="Song X.-Z."/>
            <person name="Zhang L."/>
            <person name="Thornton R."/>
            <person name="Coyle M."/>
            <person name="Francisco L."/>
            <person name="Jackson L."/>
            <person name="Javaid M."/>
            <person name="Korchina V."/>
            <person name="Kovar C."/>
            <person name="Mata R."/>
            <person name="Mathew T."/>
            <person name="Ngo R."/>
            <person name="Nguyen L."/>
            <person name="Nguyen N."/>
            <person name="Okwuonu G."/>
            <person name="Ongeri F."/>
            <person name="Pham C."/>
            <person name="Simmons D."/>
            <person name="Wilczek-Boney K."/>
            <person name="Hale W."/>
            <person name="Jakkamsetti A."/>
            <person name="Pham P."/>
            <person name="Ruth R."/>
            <person name="San Lucas F."/>
            <person name="Warren J."/>
            <person name="Zhang J."/>
            <person name="Zhao Z."/>
            <person name="Zhou C."/>
            <person name="Zhu D."/>
            <person name="Lee S."/>
            <person name="Bess C."/>
            <person name="Blankenburg K."/>
            <person name="Forbes L."/>
            <person name="Fu Q."/>
            <person name="Gubbala S."/>
            <person name="Hirani K."/>
            <person name="Jayaseelan J.C."/>
            <person name="Lara F."/>
            <person name="Munidasa M."/>
            <person name="Palculict T."/>
            <person name="Patil S."/>
            <person name="Pu L.-L."/>
            <person name="Saada N."/>
            <person name="Tang L."/>
            <person name="Weissenberger G."/>
            <person name="Zhu Y."/>
            <person name="Hemphill L."/>
            <person name="Shang Y."/>
            <person name="Youmans B."/>
            <person name="Ayvaz T."/>
            <person name="Ross M."/>
            <person name="Santibanez J."/>
            <person name="Aqrawi P."/>
            <person name="Gross S."/>
            <person name="Joshi V."/>
            <person name="Fowler G."/>
            <person name="Nazareth L."/>
            <person name="Reid J."/>
            <person name="Worley K."/>
            <person name="Petrosino J."/>
            <person name="Highlander S."/>
            <person name="Gibbs R."/>
        </authorList>
    </citation>
    <scope>NUCLEOTIDE SEQUENCE [LARGE SCALE GENOMIC DNA]</scope>
    <source>
        <strain evidence="1 2">871</strain>
    </source>
</reference>
<proteinExistence type="predicted"/>
<accession>G4CJ86</accession>
<name>G4CJ86_9NEIS</name>
<dbReference type="EMBL" id="AGAY01000059">
    <property type="protein sequence ID" value="EGY52180.1"/>
    <property type="molecule type" value="Genomic_DNA"/>
</dbReference>
<gene>
    <name evidence="1" type="ORF">HMPREF9371_1675</name>
</gene>
<protein>
    <submittedName>
        <fullName evidence="1">Uncharacterized protein</fullName>
    </submittedName>
</protein>
<dbReference type="STRING" id="1032488.HMPREF9371_1675"/>
<keyword evidence="2" id="KW-1185">Reference proteome</keyword>
<evidence type="ECO:0000313" key="2">
    <source>
        <dbReference type="Proteomes" id="UP000003019"/>
    </source>
</evidence>
<dbReference type="AlphaFoldDB" id="G4CJ86"/>
<comment type="caution">
    <text evidence="1">The sequence shown here is derived from an EMBL/GenBank/DDBJ whole genome shotgun (WGS) entry which is preliminary data.</text>
</comment>
<dbReference type="PATRIC" id="fig|1032488.3.peg.1585"/>
<evidence type="ECO:0000313" key="1">
    <source>
        <dbReference type="EMBL" id="EGY52180.1"/>
    </source>
</evidence>
<dbReference type="HOGENOM" id="CLU_3009623_0_0_4"/>